<dbReference type="InterPro" id="IPR051046">
    <property type="entry name" value="MurCDEF_CellWall_CoF430Synth"/>
</dbReference>
<organism evidence="15 16">
    <name type="scientific">Hoeflea halophila</name>
    <dbReference type="NCBI Taxonomy" id="714899"/>
    <lineage>
        <taxon>Bacteria</taxon>
        <taxon>Pseudomonadati</taxon>
        <taxon>Pseudomonadota</taxon>
        <taxon>Alphaproteobacteria</taxon>
        <taxon>Hyphomicrobiales</taxon>
        <taxon>Rhizobiaceae</taxon>
        <taxon>Hoeflea</taxon>
    </lineage>
</organism>
<dbReference type="InterPro" id="IPR035911">
    <property type="entry name" value="MurE/MurF_N"/>
</dbReference>
<gene>
    <name evidence="10" type="primary">murF</name>
    <name evidence="15" type="ORF">SAMN05877838_0818</name>
</gene>
<dbReference type="GO" id="GO:0005524">
    <property type="term" value="F:ATP binding"/>
    <property type="evidence" value="ECO:0007669"/>
    <property type="project" value="UniProtKB-UniRule"/>
</dbReference>
<dbReference type="SUPFAM" id="SSF63418">
    <property type="entry name" value="MurE/MurF N-terminal domain"/>
    <property type="match status" value="1"/>
</dbReference>
<dbReference type="Proteomes" id="UP000219465">
    <property type="component" value="Unassembled WGS sequence"/>
</dbReference>
<dbReference type="GO" id="GO:0009252">
    <property type="term" value="P:peptidoglycan biosynthetic process"/>
    <property type="evidence" value="ECO:0007669"/>
    <property type="project" value="UniProtKB-UniRule"/>
</dbReference>
<dbReference type="OrthoDB" id="9801978at2"/>
<dbReference type="InterPro" id="IPR036565">
    <property type="entry name" value="Mur-like_cat_sf"/>
</dbReference>
<keyword evidence="3 10" id="KW-0132">Cell division</keyword>
<keyword evidence="1 10" id="KW-0963">Cytoplasm</keyword>
<feature type="domain" description="Mur ligase C-terminal" evidence="13">
    <location>
        <begin position="338"/>
        <end position="451"/>
    </location>
</feature>
<evidence type="ECO:0000256" key="3">
    <source>
        <dbReference type="ARBA" id="ARBA00022618"/>
    </source>
</evidence>
<dbReference type="SUPFAM" id="SSF53244">
    <property type="entry name" value="MurD-like peptide ligases, peptide-binding domain"/>
    <property type="match status" value="1"/>
</dbReference>
<comment type="pathway">
    <text evidence="10 11">Cell wall biogenesis; peptidoglycan biosynthesis.</text>
</comment>
<dbReference type="Gene3D" id="3.40.1390.10">
    <property type="entry name" value="MurE/MurF, N-terminal domain"/>
    <property type="match status" value="1"/>
</dbReference>
<dbReference type="Gene3D" id="3.40.1190.10">
    <property type="entry name" value="Mur-like, catalytic domain"/>
    <property type="match status" value="1"/>
</dbReference>
<dbReference type="GO" id="GO:0051301">
    <property type="term" value="P:cell division"/>
    <property type="evidence" value="ECO:0007669"/>
    <property type="project" value="UniProtKB-KW"/>
</dbReference>
<name>A0A286HTJ4_9HYPH</name>
<accession>A0A286HTJ4</accession>
<keyword evidence="16" id="KW-1185">Reference proteome</keyword>
<keyword evidence="6 10" id="KW-0133">Cell shape</keyword>
<proteinExistence type="inferred from homology"/>
<evidence type="ECO:0000256" key="4">
    <source>
        <dbReference type="ARBA" id="ARBA00022741"/>
    </source>
</evidence>
<comment type="catalytic activity">
    <reaction evidence="10 11">
        <text>D-alanyl-D-alanine + UDP-N-acetyl-alpha-D-muramoyl-L-alanyl-gamma-D-glutamyl-meso-2,6-diaminopimelate + ATP = UDP-N-acetyl-alpha-D-muramoyl-L-alanyl-gamma-D-glutamyl-meso-2,6-diaminopimeloyl-D-alanyl-D-alanine + ADP + phosphate + H(+)</text>
        <dbReference type="Rhea" id="RHEA:28374"/>
        <dbReference type="ChEBI" id="CHEBI:15378"/>
        <dbReference type="ChEBI" id="CHEBI:30616"/>
        <dbReference type="ChEBI" id="CHEBI:43474"/>
        <dbReference type="ChEBI" id="CHEBI:57822"/>
        <dbReference type="ChEBI" id="CHEBI:61386"/>
        <dbReference type="ChEBI" id="CHEBI:83905"/>
        <dbReference type="ChEBI" id="CHEBI:456216"/>
        <dbReference type="EC" id="6.3.2.10"/>
    </reaction>
</comment>
<evidence type="ECO:0000256" key="7">
    <source>
        <dbReference type="ARBA" id="ARBA00022984"/>
    </source>
</evidence>
<evidence type="ECO:0000256" key="11">
    <source>
        <dbReference type="RuleBase" id="RU004136"/>
    </source>
</evidence>
<dbReference type="PANTHER" id="PTHR43024:SF1">
    <property type="entry name" value="UDP-N-ACETYLMURAMOYL-TRIPEPTIDE--D-ALANYL-D-ALANINE LIGASE"/>
    <property type="match status" value="1"/>
</dbReference>
<dbReference type="NCBIfam" id="TIGR01143">
    <property type="entry name" value="murF"/>
    <property type="match status" value="1"/>
</dbReference>
<dbReference type="UniPathway" id="UPA00219"/>
<feature type="binding site" evidence="10">
    <location>
        <begin position="114"/>
        <end position="120"/>
    </location>
    <ligand>
        <name>ATP</name>
        <dbReference type="ChEBI" id="CHEBI:30616"/>
    </ligand>
</feature>
<evidence type="ECO:0000259" key="13">
    <source>
        <dbReference type="Pfam" id="PF02875"/>
    </source>
</evidence>
<dbReference type="GO" id="GO:0071555">
    <property type="term" value="P:cell wall organization"/>
    <property type="evidence" value="ECO:0007669"/>
    <property type="project" value="UniProtKB-KW"/>
</dbReference>
<evidence type="ECO:0000259" key="12">
    <source>
        <dbReference type="Pfam" id="PF01225"/>
    </source>
</evidence>
<dbReference type="InterPro" id="IPR004101">
    <property type="entry name" value="Mur_ligase_C"/>
</dbReference>
<dbReference type="GO" id="GO:0008360">
    <property type="term" value="P:regulation of cell shape"/>
    <property type="evidence" value="ECO:0007669"/>
    <property type="project" value="UniProtKB-KW"/>
</dbReference>
<keyword evidence="4 10" id="KW-0547">Nucleotide-binding</keyword>
<dbReference type="HAMAP" id="MF_02019">
    <property type="entry name" value="MurF"/>
    <property type="match status" value="1"/>
</dbReference>
<dbReference type="GO" id="GO:0008766">
    <property type="term" value="F:UDP-N-acetylmuramoylalanyl-D-glutamyl-2,6-diaminopimelate-D-alanyl-D-alanine ligase activity"/>
    <property type="evidence" value="ECO:0007669"/>
    <property type="project" value="RHEA"/>
</dbReference>
<sequence length="477" mass="51060">MSMLWTSQEMIEAMDGRPVGTLPDGVNGISIDSRTVGEGDAFFAIKGDRLDGHDFASVAVANGAGLLVVSESKLPALGRLTAPMIVVNDVLAALEDLGRASRARSDARIIAVTGSVGKTSTKEMLRHVLEPSGEVHASVASFNNHWGVPLTLARMPASTAYGVFEIGMNHPDEIRPLVKMVKPHIAIITTVAAAHMGNFKNLTEIAAAKSEIMEGLVEDGHVLLNRDNEKYGWLKKRAGELGVAHVQSFGENSKADYRLLNCKLLPDCSTITARIGSDEVAVKIGAPGRHHVQNALAVLGAVQLSGANLAKASHALAALSAEKGRGARHNLKIGDGSFVLIDESYNANPASMRAALELLRDTPVRLRGRRIAVLGDMLEMGRFAEQVHRELAQPLMETGADLVCLAGPEMRALRDELGTNIETVYRDEATELADYLKSVIRDGDVVMVKSSLGIGFGRIVKALLDKYPLLTDSSTQD</sequence>
<evidence type="ECO:0000256" key="10">
    <source>
        <dbReference type="HAMAP-Rule" id="MF_02019"/>
    </source>
</evidence>
<evidence type="ECO:0000256" key="5">
    <source>
        <dbReference type="ARBA" id="ARBA00022840"/>
    </source>
</evidence>
<evidence type="ECO:0000256" key="2">
    <source>
        <dbReference type="ARBA" id="ARBA00022598"/>
    </source>
</evidence>
<dbReference type="GO" id="GO:0047480">
    <property type="term" value="F:UDP-N-acetylmuramoyl-tripeptide-D-alanyl-D-alanine ligase activity"/>
    <property type="evidence" value="ECO:0007669"/>
    <property type="project" value="UniProtKB-UniRule"/>
</dbReference>
<feature type="domain" description="Mur ligase central" evidence="14">
    <location>
        <begin position="112"/>
        <end position="301"/>
    </location>
</feature>
<evidence type="ECO:0000313" key="15">
    <source>
        <dbReference type="EMBL" id="SOE11047.1"/>
    </source>
</evidence>
<dbReference type="Gene3D" id="3.90.190.20">
    <property type="entry name" value="Mur ligase, C-terminal domain"/>
    <property type="match status" value="1"/>
</dbReference>
<reference evidence="16" key="1">
    <citation type="submission" date="2017-08" db="EMBL/GenBank/DDBJ databases">
        <authorList>
            <person name="Varghese N."/>
            <person name="Submissions S."/>
        </authorList>
    </citation>
    <scope>NUCLEOTIDE SEQUENCE [LARGE SCALE GENOMIC DNA]</scope>
    <source>
        <strain evidence="16">KCTC 23107</strain>
    </source>
</reference>
<feature type="domain" description="Mur ligase N-terminal catalytic" evidence="12">
    <location>
        <begin position="26"/>
        <end position="100"/>
    </location>
</feature>
<comment type="similarity">
    <text evidence="10">Belongs to the MurCDEF family. MurF subfamily.</text>
</comment>
<protein>
    <recommendedName>
        <fullName evidence="10 11">UDP-N-acetylmuramoyl-tripeptide--D-alanyl-D-alanine ligase</fullName>
        <ecNumber evidence="10 11">6.3.2.10</ecNumber>
    </recommendedName>
    <alternativeName>
        <fullName evidence="10">D-alanyl-D-alanine-adding enzyme</fullName>
    </alternativeName>
</protein>
<evidence type="ECO:0000313" key="16">
    <source>
        <dbReference type="Proteomes" id="UP000219465"/>
    </source>
</evidence>
<dbReference type="EC" id="6.3.2.10" evidence="10 11"/>
<dbReference type="InterPro" id="IPR013221">
    <property type="entry name" value="Mur_ligase_cen"/>
</dbReference>
<dbReference type="AlphaFoldDB" id="A0A286HTJ4"/>
<dbReference type="InterPro" id="IPR005863">
    <property type="entry name" value="UDP-N-AcMur_synth"/>
</dbReference>
<keyword evidence="7 10" id="KW-0573">Peptidoglycan synthesis</keyword>
<dbReference type="RefSeq" id="WP_097105279.1">
    <property type="nucleotide sequence ID" value="NZ_OCPC01000001.1"/>
</dbReference>
<dbReference type="SUPFAM" id="SSF53623">
    <property type="entry name" value="MurD-like peptide ligases, catalytic domain"/>
    <property type="match status" value="1"/>
</dbReference>
<keyword evidence="2 10" id="KW-0436">Ligase</keyword>
<keyword evidence="9 10" id="KW-0961">Cell wall biogenesis/degradation</keyword>
<keyword evidence="8 10" id="KW-0131">Cell cycle</keyword>
<dbReference type="InterPro" id="IPR000713">
    <property type="entry name" value="Mur_ligase_N"/>
</dbReference>
<keyword evidence="5 10" id="KW-0067">ATP-binding</keyword>
<evidence type="ECO:0000256" key="8">
    <source>
        <dbReference type="ARBA" id="ARBA00023306"/>
    </source>
</evidence>
<dbReference type="NCBIfam" id="NF010693">
    <property type="entry name" value="PRK14093.1"/>
    <property type="match status" value="1"/>
</dbReference>
<dbReference type="GO" id="GO:0005737">
    <property type="term" value="C:cytoplasm"/>
    <property type="evidence" value="ECO:0007669"/>
    <property type="project" value="UniProtKB-SubCell"/>
</dbReference>
<dbReference type="Pfam" id="PF08245">
    <property type="entry name" value="Mur_ligase_M"/>
    <property type="match status" value="1"/>
</dbReference>
<dbReference type="PANTHER" id="PTHR43024">
    <property type="entry name" value="UDP-N-ACETYLMURAMOYL-TRIPEPTIDE--D-ALANYL-D-ALANINE LIGASE"/>
    <property type="match status" value="1"/>
</dbReference>
<dbReference type="InterPro" id="IPR036615">
    <property type="entry name" value="Mur_ligase_C_dom_sf"/>
</dbReference>
<comment type="function">
    <text evidence="10 11">Involved in cell wall formation. Catalyzes the final step in the synthesis of UDP-N-acetylmuramoyl-pentapeptide, the precursor of murein.</text>
</comment>
<dbReference type="EMBL" id="OCPC01000001">
    <property type="protein sequence ID" value="SOE11047.1"/>
    <property type="molecule type" value="Genomic_DNA"/>
</dbReference>
<evidence type="ECO:0000256" key="6">
    <source>
        <dbReference type="ARBA" id="ARBA00022960"/>
    </source>
</evidence>
<evidence type="ECO:0000256" key="1">
    <source>
        <dbReference type="ARBA" id="ARBA00022490"/>
    </source>
</evidence>
<dbReference type="Pfam" id="PF01225">
    <property type="entry name" value="Mur_ligase"/>
    <property type="match status" value="1"/>
</dbReference>
<evidence type="ECO:0000256" key="9">
    <source>
        <dbReference type="ARBA" id="ARBA00023316"/>
    </source>
</evidence>
<comment type="subcellular location">
    <subcellularLocation>
        <location evidence="10 11">Cytoplasm</location>
    </subcellularLocation>
</comment>
<dbReference type="Pfam" id="PF02875">
    <property type="entry name" value="Mur_ligase_C"/>
    <property type="match status" value="1"/>
</dbReference>
<evidence type="ECO:0000259" key="14">
    <source>
        <dbReference type="Pfam" id="PF08245"/>
    </source>
</evidence>